<dbReference type="Proteomes" id="UP000886520">
    <property type="component" value="Chromosome 2"/>
</dbReference>
<evidence type="ECO:0000313" key="2">
    <source>
        <dbReference type="Proteomes" id="UP000886520"/>
    </source>
</evidence>
<sequence length="66" mass="7096">MQSSKVGAWQTVCKVAGLRATDCMQGDRATDTGVVDDGRFLAAWKLGLIGRLVCDSSKLQPKVLRS</sequence>
<gene>
    <name evidence="1" type="ORF">GOP47_0002049</name>
</gene>
<dbReference type="EMBL" id="JABFUD020000003">
    <property type="protein sequence ID" value="KAI5082306.1"/>
    <property type="molecule type" value="Genomic_DNA"/>
</dbReference>
<dbReference type="AlphaFoldDB" id="A0A9D4V9E9"/>
<keyword evidence="2" id="KW-1185">Reference proteome</keyword>
<organism evidence="1 2">
    <name type="scientific">Adiantum capillus-veneris</name>
    <name type="common">Maidenhair fern</name>
    <dbReference type="NCBI Taxonomy" id="13818"/>
    <lineage>
        <taxon>Eukaryota</taxon>
        <taxon>Viridiplantae</taxon>
        <taxon>Streptophyta</taxon>
        <taxon>Embryophyta</taxon>
        <taxon>Tracheophyta</taxon>
        <taxon>Polypodiopsida</taxon>
        <taxon>Polypodiidae</taxon>
        <taxon>Polypodiales</taxon>
        <taxon>Pteridineae</taxon>
        <taxon>Pteridaceae</taxon>
        <taxon>Vittarioideae</taxon>
        <taxon>Adiantum</taxon>
    </lineage>
</organism>
<comment type="caution">
    <text evidence="1">The sequence shown here is derived from an EMBL/GenBank/DDBJ whole genome shotgun (WGS) entry which is preliminary data.</text>
</comment>
<reference evidence="1" key="1">
    <citation type="submission" date="2021-01" db="EMBL/GenBank/DDBJ databases">
        <title>Adiantum capillus-veneris genome.</title>
        <authorList>
            <person name="Fang Y."/>
            <person name="Liao Q."/>
        </authorList>
    </citation>
    <scope>NUCLEOTIDE SEQUENCE</scope>
    <source>
        <strain evidence="1">H3</strain>
        <tissue evidence="1">Leaf</tissue>
    </source>
</reference>
<name>A0A9D4V9E9_ADICA</name>
<protein>
    <submittedName>
        <fullName evidence="1">Uncharacterized protein</fullName>
    </submittedName>
</protein>
<accession>A0A9D4V9E9</accession>
<proteinExistence type="predicted"/>
<evidence type="ECO:0000313" key="1">
    <source>
        <dbReference type="EMBL" id="KAI5082306.1"/>
    </source>
</evidence>